<sequence>MIYSLKIQIEEISPFIFVSYFKLLILSIFKKIKNFQILLYYLMEFKIHIQNLLNILLNLGSVIFCQNLIIRKKMCSLDV</sequence>
<keyword evidence="3" id="KW-1185">Reference proteome</keyword>
<keyword evidence="1" id="KW-0812">Transmembrane</keyword>
<evidence type="ECO:0000313" key="3">
    <source>
        <dbReference type="Proteomes" id="UP000005216"/>
    </source>
</evidence>
<proteinExistence type="predicted"/>
<accession>G0IRN8</accession>
<evidence type="ECO:0000256" key="1">
    <source>
        <dbReference type="SAM" id="Phobius"/>
    </source>
</evidence>
<feature type="transmembrane region" description="Helical" evidence="1">
    <location>
        <begin position="49"/>
        <end position="70"/>
    </location>
</feature>
<reference evidence="2 3" key="1">
    <citation type="journal article" date="2011" name="J. Bacteriol.">
        <title>Whole-genome sequences of two Borrelia afzelii and two Borrelia garinii Lyme disease agent isolates.</title>
        <authorList>
            <person name="Casjens S.R."/>
            <person name="Mongodin E.F."/>
            <person name="Qiu W.-G."/>
            <person name="Dunn J.J."/>
            <person name="Luft B.J."/>
            <person name="Fraser-Liggett C.M."/>
            <person name="Schutzer S.E."/>
        </authorList>
    </citation>
    <scope>NUCLEOTIDE SEQUENCE [LARGE SCALE GENOMIC DNA]</scope>
    <source>
        <strain evidence="2 3">PKo</strain>
    </source>
</reference>
<dbReference type="KEGG" id="bafz:BafPKo_0322"/>
<dbReference type="EMBL" id="CP002933">
    <property type="protein sequence ID" value="AEL69548.1"/>
    <property type="molecule type" value="Genomic_DNA"/>
</dbReference>
<keyword evidence="1" id="KW-1133">Transmembrane helix</keyword>
<name>G0IRN8_BORAP</name>
<protein>
    <recommendedName>
        <fullName evidence="4">Transmembrane protein</fullName>
    </recommendedName>
</protein>
<feature type="transmembrane region" description="Helical" evidence="1">
    <location>
        <begin position="12"/>
        <end position="29"/>
    </location>
</feature>
<organism evidence="2 3">
    <name type="scientific">Borreliella afzelii (strain PKo)</name>
    <name type="common">Borrelia afzelii</name>
    <dbReference type="NCBI Taxonomy" id="390236"/>
    <lineage>
        <taxon>Bacteria</taxon>
        <taxon>Pseudomonadati</taxon>
        <taxon>Spirochaetota</taxon>
        <taxon>Spirochaetia</taxon>
        <taxon>Spirochaetales</taxon>
        <taxon>Borreliaceae</taxon>
        <taxon>Borreliella</taxon>
    </lineage>
</organism>
<dbReference type="HOGENOM" id="CLU_193545_0_0_12"/>
<dbReference type="PATRIC" id="fig|390236.22.peg.315"/>
<dbReference type="STRING" id="29518.BLA32_02700"/>
<evidence type="ECO:0008006" key="4">
    <source>
        <dbReference type="Google" id="ProtNLM"/>
    </source>
</evidence>
<evidence type="ECO:0000313" key="2">
    <source>
        <dbReference type="EMBL" id="AEL69548.1"/>
    </source>
</evidence>
<dbReference type="AlphaFoldDB" id="G0IRN8"/>
<keyword evidence="1" id="KW-0472">Membrane</keyword>
<dbReference type="Proteomes" id="UP000005216">
    <property type="component" value="Chromosome"/>
</dbReference>
<gene>
    <name evidence="2" type="ordered locus">BafPKo_0322</name>
</gene>